<comment type="caution">
    <text evidence="2">The sequence shown here is derived from an EMBL/GenBank/DDBJ whole genome shotgun (WGS) entry which is preliminary data.</text>
</comment>
<feature type="compositionally biased region" description="Basic residues" evidence="1">
    <location>
        <begin position="52"/>
        <end position="66"/>
    </location>
</feature>
<evidence type="ECO:0000313" key="3">
    <source>
        <dbReference type="Proteomes" id="UP001201163"/>
    </source>
</evidence>
<dbReference type="Gene3D" id="3.80.10.10">
    <property type="entry name" value="Ribonuclease Inhibitor"/>
    <property type="match status" value="1"/>
</dbReference>
<feature type="compositionally biased region" description="Polar residues" evidence="1">
    <location>
        <begin position="67"/>
        <end position="77"/>
    </location>
</feature>
<reference evidence="2" key="1">
    <citation type="submission" date="2022-01" db="EMBL/GenBank/DDBJ databases">
        <title>Comparative genomics reveals a dynamic genome evolution in the ectomycorrhizal milk-cap (Lactarius) mushrooms.</title>
        <authorList>
            <consortium name="DOE Joint Genome Institute"/>
            <person name="Lebreton A."/>
            <person name="Tang N."/>
            <person name="Kuo A."/>
            <person name="LaButti K."/>
            <person name="Drula E."/>
            <person name="Barry K."/>
            <person name="Clum A."/>
            <person name="Lipzen A."/>
            <person name="Mousain D."/>
            <person name="Ng V."/>
            <person name="Wang R."/>
            <person name="Wang X."/>
            <person name="Dai Y."/>
            <person name="Henrissat B."/>
            <person name="Grigoriev I.V."/>
            <person name="Guerin-Laguette A."/>
            <person name="Yu F."/>
            <person name="Martin F.M."/>
        </authorList>
    </citation>
    <scope>NUCLEOTIDE SEQUENCE</scope>
    <source>
        <strain evidence="2">QP</strain>
    </source>
</reference>
<accession>A0AAD4L670</accession>
<dbReference type="Proteomes" id="UP001201163">
    <property type="component" value="Unassembled WGS sequence"/>
</dbReference>
<dbReference type="SUPFAM" id="SSF52058">
    <property type="entry name" value="L domain-like"/>
    <property type="match status" value="1"/>
</dbReference>
<organism evidence="2 3">
    <name type="scientific">Lactarius akahatsu</name>
    <dbReference type="NCBI Taxonomy" id="416441"/>
    <lineage>
        <taxon>Eukaryota</taxon>
        <taxon>Fungi</taxon>
        <taxon>Dikarya</taxon>
        <taxon>Basidiomycota</taxon>
        <taxon>Agaricomycotina</taxon>
        <taxon>Agaricomycetes</taxon>
        <taxon>Russulales</taxon>
        <taxon>Russulaceae</taxon>
        <taxon>Lactarius</taxon>
    </lineage>
</organism>
<dbReference type="AlphaFoldDB" id="A0AAD4L670"/>
<sequence>MLLDPSPNSRYSPTSRCPVSLPSLSEPLSSIDSASVRPLSQPGDSSSGATSHTRKISRRHCKKQKKGSNQGENYRHSTTISLPDDVLLEIFDFYRTNHDHTTSHAWKWYLLVHVCQKWRQIVFASPHRLNLKILCTYGTPVRKKLRIWPAFPIVIHYNDPSSGLSRTDTNNVLTALKHRDRVYSIRLVIMGSQLEKIATALQEPFPALTHLDISTVRLREYVPILPAEFLGGSASCLQEITLSGIPFPTLPALLVSASGLVALSLRNIPPTGEIPPEAMVACLAALPRLKTLHIAIRPPIPSLDRMPPPPVTRRTVVPKVLPTLSYFEFQGTSEYLDDLISQIDSPQLDQIVVVYHLKWLVDFQAAVTELSKFLDRTGGSKSTPFNHAHVAFLADRIALDIYDTNYPDRDGRRAKIVISSFHWQVSHMALVLSYFFATFTTVVHLKLKVELESYWQLEAAEDRWHRLLRQFSTVQTLSICQILATHVARTLENIPEEIAEEVLPSVDLICLQEQRVERVEKFVAIRQLSGRPVTVVDTKAEFDQRLKSLYNVLGFAISLLSLFLPSSTKFSLTSSSFPAFLVSQVYCRNTLMSDFGDDFGHWDGDSSSYYTSWEPQYSGPPRRRLPPSSPLTFPLSPVGLNTPLPVQVEQVAQPQGPAAFTAPSSPVLSRPPKPRPATPLSYAEASPGVEYVLLDEDYTPVSGAPSPITRPTSPDFDIWTQVAVRSGAPLVPRSPSPELVYPDPVQVFQSPLLRPLSPLSDLPSPSVCLVSPRVTVEGTDAYYTDMATLDLPDENQENIPPPAPLIRPPSCINVTTGPHPHQFINVQTPQGEEWRPITEFYQNSLTQIPSTDHLLTYPPNFPGVTPFRFRSPHYITFYPRHRPLAIALGIPPLYACFQAVIDLPSQDLPLGSIKYNFREGIRRALAPLNQVIRQAYVGTLVTLELQDFLDGRIISTYGYLAFWEDRIFVIDQGYHFEDAVRTSPPLLAYCFTPCIPADPFLFISTYPDQQEL</sequence>
<keyword evidence="3" id="KW-1185">Reference proteome</keyword>
<proteinExistence type="predicted"/>
<feature type="region of interest" description="Disordered" evidence="1">
    <location>
        <begin position="655"/>
        <end position="680"/>
    </location>
</feature>
<evidence type="ECO:0000313" key="2">
    <source>
        <dbReference type="EMBL" id="KAH8981977.1"/>
    </source>
</evidence>
<dbReference type="InterPro" id="IPR032675">
    <property type="entry name" value="LRR_dom_sf"/>
</dbReference>
<feature type="compositionally biased region" description="Low complexity" evidence="1">
    <location>
        <begin position="18"/>
        <end position="35"/>
    </location>
</feature>
<name>A0AAD4L670_9AGAM</name>
<feature type="compositionally biased region" description="Polar residues" evidence="1">
    <location>
        <begin position="1"/>
        <end position="17"/>
    </location>
</feature>
<evidence type="ECO:0000256" key="1">
    <source>
        <dbReference type="SAM" id="MobiDB-lite"/>
    </source>
</evidence>
<dbReference type="EMBL" id="JAKELL010000108">
    <property type="protein sequence ID" value="KAH8981977.1"/>
    <property type="molecule type" value="Genomic_DNA"/>
</dbReference>
<feature type="compositionally biased region" description="Polar residues" evidence="1">
    <location>
        <begin position="42"/>
        <end position="51"/>
    </location>
</feature>
<gene>
    <name evidence="2" type="ORF">EDB92DRAFT_1952738</name>
</gene>
<feature type="region of interest" description="Disordered" evidence="1">
    <location>
        <begin position="1"/>
        <end position="77"/>
    </location>
</feature>
<protein>
    <submittedName>
        <fullName evidence="2">Uncharacterized protein</fullName>
    </submittedName>
</protein>